<evidence type="ECO:0000256" key="1">
    <source>
        <dbReference type="SAM" id="Phobius"/>
    </source>
</evidence>
<name>A0ABQ0JZL3_9BACT</name>
<gene>
    <name evidence="2" type="ORF">BROSI_A2743</name>
</gene>
<feature type="transmembrane region" description="Helical" evidence="1">
    <location>
        <begin position="58"/>
        <end position="75"/>
    </location>
</feature>
<comment type="caution">
    <text evidence="2">The sequence shown here is derived from an EMBL/GenBank/DDBJ whole genome shotgun (WGS) entry which is preliminary data.</text>
</comment>
<dbReference type="EMBL" id="BAFN01000001">
    <property type="protein sequence ID" value="GAN34207.1"/>
    <property type="molecule type" value="Genomic_DNA"/>
</dbReference>
<feature type="transmembrane region" description="Helical" evidence="1">
    <location>
        <begin position="87"/>
        <end position="105"/>
    </location>
</feature>
<keyword evidence="1" id="KW-0472">Membrane</keyword>
<keyword evidence="1" id="KW-0812">Transmembrane</keyword>
<proteinExistence type="predicted"/>
<feature type="transmembrane region" description="Helical" evidence="1">
    <location>
        <begin position="32"/>
        <end position="52"/>
    </location>
</feature>
<dbReference type="Proteomes" id="UP000032309">
    <property type="component" value="Unassembled WGS sequence"/>
</dbReference>
<evidence type="ECO:0000313" key="3">
    <source>
        <dbReference type="Proteomes" id="UP000032309"/>
    </source>
</evidence>
<keyword evidence="1" id="KW-1133">Transmembrane helix</keyword>
<keyword evidence="3" id="KW-1185">Reference proteome</keyword>
<protein>
    <submittedName>
        <fullName evidence="2">Oxyanion-translocating ATPase</fullName>
    </submittedName>
</protein>
<reference evidence="3" key="1">
    <citation type="journal article" date="2015" name="Genome Announc.">
        <title>Draft Genome Sequence of an Anaerobic Ammonium-Oxidizing Bacterium, "Candidatus Brocadia sinica".</title>
        <authorList>
            <person name="Oshiki M."/>
            <person name="Shinyako-Hata K."/>
            <person name="Satoh H."/>
            <person name="Okabe S."/>
        </authorList>
    </citation>
    <scope>NUCLEOTIDE SEQUENCE [LARGE SCALE GENOMIC DNA]</scope>
    <source>
        <strain evidence="3">JPN1</strain>
    </source>
</reference>
<sequence length="174" mass="19737">MGFLTILFQFGDMLIGLTPGGLLKLKGKIRPFVILFLYFLAMWLVFTIFSNFRWRKAIAVPVWATLAFLIQYLSARYCKNRAIPDMVFTLFVIAIVGVGLFRTIGKWSTENQCSFAVLPDQPGSFVIQKMGDCLLLGTYDENSRTTFKTFRILPLSEQPIAIEKRDIGPLQPSP</sequence>
<organism evidence="2 3">
    <name type="scientific">Candidatus Brocadia sinica JPN1</name>
    <dbReference type="NCBI Taxonomy" id="1197129"/>
    <lineage>
        <taxon>Bacteria</taxon>
        <taxon>Pseudomonadati</taxon>
        <taxon>Planctomycetota</taxon>
        <taxon>Candidatus Brocadiia</taxon>
        <taxon>Candidatus Brocadiales</taxon>
        <taxon>Candidatus Brocadiaceae</taxon>
        <taxon>Candidatus Brocadia</taxon>
    </lineage>
</organism>
<evidence type="ECO:0000313" key="2">
    <source>
        <dbReference type="EMBL" id="GAN34207.1"/>
    </source>
</evidence>
<accession>A0ABQ0JZL3</accession>